<sequence length="67" mass="7212">MESSSSRTTPKTAPPVRAARRRSTGSNSRTRGSRERVSGSTASWARYFLVPVTGSTRPASSRAASKR</sequence>
<organism evidence="2 3">
    <name type="scientific">Rhizopus oryzae</name>
    <name type="common">Mucormycosis agent</name>
    <name type="synonym">Rhizopus arrhizus var. delemar</name>
    <dbReference type="NCBI Taxonomy" id="64495"/>
    <lineage>
        <taxon>Eukaryota</taxon>
        <taxon>Fungi</taxon>
        <taxon>Fungi incertae sedis</taxon>
        <taxon>Mucoromycota</taxon>
        <taxon>Mucoromycotina</taxon>
        <taxon>Mucoromycetes</taxon>
        <taxon>Mucorales</taxon>
        <taxon>Mucorineae</taxon>
        <taxon>Rhizopodaceae</taxon>
        <taxon>Rhizopus</taxon>
    </lineage>
</organism>
<feature type="region of interest" description="Disordered" evidence="1">
    <location>
        <begin position="1"/>
        <end position="67"/>
    </location>
</feature>
<dbReference type="EMBL" id="JAANQT010023378">
    <property type="protein sequence ID" value="KAG1270097.1"/>
    <property type="molecule type" value="Genomic_DNA"/>
</dbReference>
<keyword evidence="3" id="KW-1185">Reference proteome</keyword>
<accession>A0A9P6WRQ0</accession>
<evidence type="ECO:0000256" key="1">
    <source>
        <dbReference type="SAM" id="MobiDB-lite"/>
    </source>
</evidence>
<dbReference type="Proteomes" id="UP000716291">
    <property type="component" value="Unassembled WGS sequence"/>
</dbReference>
<evidence type="ECO:0000313" key="3">
    <source>
        <dbReference type="Proteomes" id="UP000716291"/>
    </source>
</evidence>
<reference evidence="2" key="1">
    <citation type="journal article" date="2020" name="Microb. Genom.">
        <title>Genetic diversity of clinical and environmental Mucorales isolates obtained from an investigation of mucormycosis cases among solid organ transplant recipients.</title>
        <authorList>
            <person name="Nguyen M.H."/>
            <person name="Kaul D."/>
            <person name="Muto C."/>
            <person name="Cheng S.J."/>
            <person name="Richter R.A."/>
            <person name="Bruno V.M."/>
            <person name="Liu G."/>
            <person name="Beyhan S."/>
            <person name="Sundermann A.J."/>
            <person name="Mounaud S."/>
            <person name="Pasculle A.W."/>
            <person name="Nierman W.C."/>
            <person name="Driscoll E."/>
            <person name="Cumbie R."/>
            <person name="Clancy C.J."/>
            <person name="Dupont C.L."/>
        </authorList>
    </citation>
    <scope>NUCLEOTIDE SEQUENCE</scope>
    <source>
        <strain evidence="2">GL11</strain>
    </source>
</reference>
<feature type="compositionally biased region" description="Polar residues" evidence="1">
    <location>
        <begin position="53"/>
        <end position="67"/>
    </location>
</feature>
<feature type="compositionally biased region" description="Polar residues" evidence="1">
    <location>
        <begin position="1"/>
        <end position="11"/>
    </location>
</feature>
<name>A0A9P6WRQ0_RHIOR</name>
<comment type="caution">
    <text evidence="2">The sequence shown here is derived from an EMBL/GenBank/DDBJ whole genome shotgun (WGS) entry which is preliminary data.</text>
</comment>
<dbReference type="AlphaFoldDB" id="A0A9P6WRQ0"/>
<protein>
    <submittedName>
        <fullName evidence="2">Uncharacterized protein</fullName>
    </submittedName>
</protein>
<proteinExistence type="predicted"/>
<gene>
    <name evidence="2" type="ORF">G6F64_015653</name>
</gene>
<evidence type="ECO:0000313" key="2">
    <source>
        <dbReference type="EMBL" id="KAG1270097.1"/>
    </source>
</evidence>